<sequence>MSATATDAPAVRFAAACKSFGDTRVLDRFDLDIPRGEKTVIIGPSGSGKSTLLRILMTLEGIESGRVEICGETLTDRFDGVERAPRGRGRLRKIRGHVGMVFQQFNLFPHMSALENVACGPRLSLRRSRVEAEAEAEALLRRVGLGDKLGSYPLQLSGGQQQRVAIARAMALRPEVMLFDEVTSALDPELIGEVLAVMRELASETSLTMLVVTHQMGVARALADRVCFLENGRLVEQGPPEQVLDAPENPRTREFLHALNLA</sequence>
<dbReference type="InterPro" id="IPR003439">
    <property type="entry name" value="ABC_transporter-like_ATP-bd"/>
</dbReference>
<dbReference type="EMBL" id="JAEKJA010000010">
    <property type="protein sequence ID" value="MBJ3776565.1"/>
    <property type="molecule type" value="Genomic_DNA"/>
</dbReference>
<dbReference type="InterPro" id="IPR027417">
    <property type="entry name" value="P-loop_NTPase"/>
</dbReference>
<dbReference type="PROSITE" id="PS00211">
    <property type="entry name" value="ABC_TRANSPORTER_1"/>
    <property type="match status" value="1"/>
</dbReference>
<feature type="domain" description="ABC transporter" evidence="9">
    <location>
        <begin position="11"/>
        <end position="256"/>
    </location>
</feature>
<comment type="similarity">
    <text evidence="2">Belongs to the ABC transporter superfamily.</text>
</comment>
<comment type="caution">
    <text evidence="10">The sequence shown here is derived from an EMBL/GenBank/DDBJ whole genome shotgun (WGS) entry which is preliminary data.</text>
</comment>
<dbReference type="RefSeq" id="WP_198882471.1">
    <property type="nucleotide sequence ID" value="NZ_JAEKJA010000010.1"/>
</dbReference>
<evidence type="ECO:0000256" key="4">
    <source>
        <dbReference type="ARBA" id="ARBA00022475"/>
    </source>
</evidence>
<keyword evidence="5" id="KW-0547">Nucleotide-binding</keyword>
<dbReference type="Proteomes" id="UP000609531">
    <property type="component" value="Unassembled WGS sequence"/>
</dbReference>
<evidence type="ECO:0000256" key="8">
    <source>
        <dbReference type="ARBA" id="ARBA00023136"/>
    </source>
</evidence>
<dbReference type="PROSITE" id="PS50893">
    <property type="entry name" value="ABC_TRANSPORTER_2"/>
    <property type="match status" value="1"/>
</dbReference>
<dbReference type="InterPro" id="IPR030679">
    <property type="entry name" value="ABC_ATPase_HisP-typ"/>
</dbReference>
<evidence type="ECO:0000256" key="1">
    <source>
        <dbReference type="ARBA" id="ARBA00004202"/>
    </source>
</evidence>
<dbReference type="PANTHER" id="PTHR43166:SF9">
    <property type="entry name" value="GLUTAMATE_ASPARTATE IMPORT ATP-BINDING PROTEIN GLTL"/>
    <property type="match status" value="1"/>
</dbReference>
<keyword evidence="4" id="KW-1003">Cell membrane</keyword>
<dbReference type="PIRSF" id="PIRSF039085">
    <property type="entry name" value="ABC_ATPase_HisP"/>
    <property type="match status" value="1"/>
</dbReference>
<gene>
    <name evidence="10" type="ORF">JCR33_12740</name>
</gene>
<organism evidence="10 11">
    <name type="scientific">Acuticoccus mangrovi</name>
    <dbReference type="NCBI Taxonomy" id="2796142"/>
    <lineage>
        <taxon>Bacteria</taxon>
        <taxon>Pseudomonadati</taxon>
        <taxon>Pseudomonadota</taxon>
        <taxon>Alphaproteobacteria</taxon>
        <taxon>Hyphomicrobiales</taxon>
        <taxon>Amorphaceae</taxon>
        <taxon>Acuticoccus</taxon>
    </lineage>
</organism>
<name>A0A934IR75_9HYPH</name>
<dbReference type="SMART" id="SM00382">
    <property type="entry name" value="AAA"/>
    <property type="match status" value="1"/>
</dbReference>
<dbReference type="SUPFAM" id="SSF52540">
    <property type="entry name" value="P-loop containing nucleoside triphosphate hydrolases"/>
    <property type="match status" value="1"/>
</dbReference>
<keyword evidence="11" id="KW-1185">Reference proteome</keyword>
<dbReference type="GO" id="GO:0015424">
    <property type="term" value="F:ABC-type amino acid transporter activity"/>
    <property type="evidence" value="ECO:0007669"/>
    <property type="project" value="InterPro"/>
</dbReference>
<evidence type="ECO:0000256" key="3">
    <source>
        <dbReference type="ARBA" id="ARBA00022448"/>
    </source>
</evidence>
<evidence type="ECO:0000313" key="11">
    <source>
        <dbReference type="Proteomes" id="UP000609531"/>
    </source>
</evidence>
<evidence type="ECO:0000256" key="7">
    <source>
        <dbReference type="ARBA" id="ARBA00022970"/>
    </source>
</evidence>
<keyword evidence="6 10" id="KW-0067">ATP-binding</keyword>
<dbReference type="GO" id="GO:0005886">
    <property type="term" value="C:plasma membrane"/>
    <property type="evidence" value="ECO:0007669"/>
    <property type="project" value="UniProtKB-SubCell"/>
</dbReference>
<keyword evidence="7" id="KW-0029">Amino-acid transport</keyword>
<dbReference type="InterPro" id="IPR050086">
    <property type="entry name" value="MetN_ABC_transporter-like"/>
</dbReference>
<accession>A0A934IR75</accession>
<evidence type="ECO:0000256" key="5">
    <source>
        <dbReference type="ARBA" id="ARBA00022741"/>
    </source>
</evidence>
<proteinExistence type="inferred from homology"/>
<evidence type="ECO:0000259" key="9">
    <source>
        <dbReference type="PROSITE" id="PS50893"/>
    </source>
</evidence>
<evidence type="ECO:0000313" key="10">
    <source>
        <dbReference type="EMBL" id="MBJ3776565.1"/>
    </source>
</evidence>
<dbReference type="Gene3D" id="3.40.50.300">
    <property type="entry name" value="P-loop containing nucleotide triphosphate hydrolases"/>
    <property type="match status" value="1"/>
</dbReference>
<dbReference type="InterPro" id="IPR017871">
    <property type="entry name" value="ABC_transporter-like_CS"/>
</dbReference>
<comment type="subcellular location">
    <subcellularLocation>
        <location evidence="1">Cell membrane</location>
        <topology evidence="1">Peripheral membrane protein</topology>
    </subcellularLocation>
</comment>
<keyword evidence="3" id="KW-0813">Transport</keyword>
<dbReference type="GO" id="GO:0005524">
    <property type="term" value="F:ATP binding"/>
    <property type="evidence" value="ECO:0007669"/>
    <property type="project" value="UniProtKB-KW"/>
</dbReference>
<reference evidence="10" key="1">
    <citation type="submission" date="2020-12" db="EMBL/GenBank/DDBJ databases">
        <title>Bacterial taxonomy.</title>
        <authorList>
            <person name="Pan X."/>
        </authorList>
    </citation>
    <scope>NUCLEOTIDE SEQUENCE</scope>
    <source>
        <strain evidence="10">B2012</strain>
    </source>
</reference>
<dbReference type="InterPro" id="IPR003593">
    <property type="entry name" value="AAA+_ATPase"/>
</dbReference>
<keyword evidence="8" id="KW-0472">Membrane</keyword>
<evidence type="ECO:0000256" key="2">
    <source>
        <dbReference type="ARBA" id="ARBA00005417"/>
    </source>
</evidence>
<dbReference type="GO" id="GO:0016887">
    <property type="term" value="F:ATP hydrolysis activity"/>
    <property type="evidence" value="ECO:0007669"/>
    <property type="project" value="InterPro"/>
</dbReference>
<dbReference type="Pfam" id="PF00005">
    <property type="entry name" value="ABC_tran"/>
    <property type="match status" value="1"/>
</dbReference>
<protein>
    <submittedName>
        <fullName evidence="10">Amino acid ABC transporter ATP-binding protein</fullName>
    </submittedName>
</protein>
<dbReference type="AlphaFoldDB" id="A0A934IR75"/>
<evidence type="ECO:0000256" key="6">
    <source>
        <dbReference type="ARBA" id="ARBA00022840"/>
    </source>
</evidence>
<dbReference type="PANTHER" id="PTHR43166">
    <property type="entry name" value="AMINO ACID IMPORT ATP-BINDING PROTEIN"/>
    <property type="match status" value="1"/>
</dbReference>